<dbReference type="AlphaFoldDB" id="A0A919NCZ6"/>
<keyword evidence="2" id="KW-1185">Reference proteome</keyword>
<accession>A0A919NCZ6</accession>
<dbReference type="SUPFAM" id="SSF55961">
    <property type="entry name" value="Bet v1-like"/>
    <property type="match status" value="1"/>
</dbReference>
<comment type="caution">
    <text evidence="1">The sequence shown here is derived from an EMBL/GenBank/DDBJ whole genome shotgun (WGS) entry which is preliminary data.</text>
</comment>
<dbReference type="InterPro" id="IPR019587">
    <property type="entry name" value="Polyketide_cyclase/dehydratase"/>
</dbReference>
<proteinExistence type="predicted"/>
<organism evidence="1 2">
    <name type="scientific">Actinoplanes siamensis</name>
    <dbReference type="NCBI Taxonomy" id="1223317"/>
    <lineage>
        <taxon>Bacteria</taxon>
        <taxon>Bacillati</taxon>
        <taxon>Actinomycetota</taxon>
        <taxon>Actinomycetes</taxon>
        <taxon>Micromonosporales</taxon>
        <taxon>Micromonosporaceae</taxon>
        <taxon>Actinoplanes</taxon>
    </lineage>
</organism>
<dbReference type="InterPro" id="IPR023393">
    <property type="entry name" value="START-like_dom_sf"/>
</dbReference>
<gene>
    <name evidence="1" type="ORF">Asi03nite_60180</name>
</gene>
<reference evidence="1" key="1">
    <citation type="submission" date="2021-01" db="EMBL/GenBank/DDBJ databases">
        <title>Whole genome shotgun sequence of Actinoplanes siamensis NBRC 109076.</title>
        <authorList>
            <person name="Komaki H."/>
            <person name="Tamura T."/>
        </authorList>
    </citation>
    <scope>NUCLEOTIDE SEQUENCE</scope>
    <source>
        <strain evidence="1">NBRC 109076</strain>
    </source>
</reference>
<protein>
    <submittedName>
        <fullName evidence="1">Polyketide cyclase</fullName>
    </submittedName>
</protein>
<evidence type="ECO:0000313" key="2">
    <source>
        <dbReference type="Proteomes" id="UP000629619"/>
    </source>
</evidence>
<sequence length="143" mass="15780">MGLGSFVAMDTVTLGSRHLSTHIDRSAQDVYDYASDPSHLPEWAPGLGSSIDLIDGKWIMESPMGRIVVTFAPRNEFGVLDHDVTLASGKTFYNPMRVTTDGAGCEIVFSLRRQAGVSDEDFERDAHAVLSDLVRLKRKVERP</sequence>
<dbReference type="Proteomes" id="UP000629619">
    <property type="component" value="Unassembled WGS sequence"/>
</dbReference>
<evidence type="ECO:0000313" key="1">
    <source>
        <dbReference type="EMBL" id="GIF08480.1"/>
    </source>
</evidence>
<dbReference type="Gene3D" id="3.30.530.20">
    <property type="match status" value="1"/>
</dbReference>
<dbReference type="EMBL" id="BOMW01000063">
    <property type="protein sequence ID" value="GIF08480.1"/>
    <property type="molecule type" value="Genomic_DNA"/>
</dbReference>
<dbReference type="Pfam" id="PF10604">
    <property type="entry name" value="Polyketide_cyc2"/>
    <property type="match status" value="1"/>
</dbReference>
<name>A0A919NCZ6_9ACTN</name>